<evidence type="ECO:0000313" key="3">
    <source>
        <dbReference type="EMBL" id="KAK4885719.1"/>
    </source>
</evidence>
<feature type="domain" description="Mutator-like transposase" evidence="2">
    <location>
        <begin position="4"/>
        <end position="52"/>
    </location>
</feature>
<dbReference type="InterPro" id="IPR011335">
    <property type="entry name" value="Restrct_endonuc-II-like"/>
</dbReference>
<dbReference type="InterPro" id="IPR019080">
    <property type="entry name" value="YqaJ_viral_recombinase"/>
</dbReference>
<evidence type="ECO:0000259" key="1">
    <source>
        <dbReference type="Pfam" id="PF09588"/>
    </source>
</evidence>
<sequence length="408" mass="47083">MAIAAKEERLHAVEQGNIKDEMPYITVIVDRGWAKRSYGHGFSSLSGVALTAAVRSAITKSSESSIKQFCEDLRNIPNHVFGCHLNCRTVYCTRKENNEENLLPLMESTPVLDEIKKCIILVVRKAHKLTKNVTTNHAERYMSLVAKFTGGKRTNLVQRGSYQRRCYGAGLSREKKVLSKLYAENIDDIQEHTVGQHDNMRWFEARRKRLTGSNFGRICRRRPTTPCHNLVTSLLYSSPNLITSAILYGKLNEKEAIAYETKTKKTVTTCGFFVLKVYPYLEASPDGLLLEDNGFIEVKCLYSIKDKKIRQAIQEKAKNICVKNENNVLQLKNNHFYYYQIQGQLNILNRQYCDLILYTNCDLEIIRIEKDEQLWNNMLEKLKHFFINYLLPELADPRIPRGLKARDF</sequence>
<dbReference type="CDD" id="cd22343">
    <property type="entry name" value="PDDEXK_lambda_exonuclease-like"/>
    <property type="match status" value="1"/>
</dbReference>
<dbReference type="PANTHER" id="PTHR46609:SF8">
    <property type="entry name" value="YQAJ VIRAL RECOMBINASE DOMAIN-CONTAINING PROTEIN"/>
    <property type="match status" value="1"/>
</dbReference>
<dbReference type="InterPro" id="IPR051703">
    <property type="entry name" value="NF-kappa-B_Signaling_Reg"/>
</dbReference>
<dbReference type="Pfam" id="PF20700">
    <property type="entry name" value="Mutator"/>
    <property type="match status" value="1"/>
</dbReference>
<organism evidence="3 4">
    <name type="scientific">Aquatica leii</name>
    <dbReference type="NCBI Taxonomy" id="1421715"/>
    <lineage>
        <taxon>Eukaryota</taxon>
        <taxon>Metazoa</taxon>
        <taxon>Ecdysozoa</taxon>
        <taxon>Arthropoda</taxon>
        <taxon>Hexapoda</taxon>
        <taxon>Insecta</taxon>
        <taxon>Pterygota</taxon>
        <taxon>Neoptera</taxon>
        <taxon>Endopterygota</taxon>
        <taxon>Coleoptera</taxon>
        <taxon>Polyphaga</taxon>
        <taxon>Elateriformia</taxon>
        <taxon>Elateroidea</taxon>
        <taxon>Lampyridae</taxon>
        <taxon>Luciolinae</taxon>
        <taxon>Aquatica</taxon>
    </lineage>
</organism>
<evidence type="ECO:0008006" key="5">
    <source>
        <dbReference type="Google" id="ProtNLM"/>
    </source>
</evidence>
<dbReference type="InterPro" id="IPR049012">
    <property type="entry name" value="Mutator_transp_dom"/>
</dbReference>
<name>A0AAN7SLL3_9COLE</name>
<dbReference type="AlphaFoldDB" id="A0AAN7SLL3"/>
<proteinExistence type="predicted"/>
<accession>A0AAN7SLL3</accession>
<comment type="caution">
    <text evidence="3">The sequence shown here is derived from an EMBL/GenBank/DDBJ whole genome shotgun (WGS) entry which is preliminary data.</text>
</comment>
<dbReference type="SUPFAM" id="SSF52980">
    <property type="entry name" value="Restriction endonuclease-like"/>
    <property type="match status" value="1"/>
</dbReference>
<feature type="domain" description="YqaJ viral recombinase" evidence="1">
    <location>
        <begin position="202"/>
        <end position="347"/>
    </location>
</feature>
<gene>
    <name evidence="3" type="ORF">RN001_001990</name>
</gene>
<dbReference type="Pfam" id="PF09588">
    <property type="entry name" value="YqaJ"/>
    <property type="match status" value="1"/>
</dbReference>
<protein>
    <recommendedName>
        <fullName evidence="5">YqaJ viral recombinase domain-containing protein</fullName>
    </recommendedName>
</protein>
<dbReference type="PANTHER" id="PTHR46609">
    <property type="entry name" value="EXONUCLEASE, PHAGE-TYPE/RECB, C-TERMINAL DOMAIN-CONTAINING PROTEIN"/>
    <property type="match status" value="1"/>
</dbReference>
<dbReference type="Proteomes" id="UP001353858">
    <property type="component" value="Unassembled WGS sequence"/>
</dbReference>
<dbReference type="EMBL" id="JARPUR010000001">
    <property type="protein sequence ID" value="KAK4885719.1"/>
    <property type="molecule type" value="Genomic_DNA"/>
</dbReference>
<dbReference type="InterPro" id="IPR011604">
    <property type="entry name" value="PDDEXK-like_dom_sf"/>
</dbReference>
<evidence type="ECO:0000259" key="2">
    <source>
        <dbReference type="Pfam" id="PF20700"/>
    </source>
</evidence>
<dbReference type="GO" id="GO:0006281">
    <property type="term" value="P:DNA repair"/>
    <property type="evidence" value="ECO:0007669"/>
    <property type="project" value="UniProtKB-ARBA"/>
</dbReference>
<dbReference type="Gene3D" id="3.90.320.10">
    <property type="match status" value="1"/>
</dbReference>
<evidence type="ECO:0000313" key="4">
    <source>
        <dbReference type="Proteomes" id="UP001353858"/>
    </source>
</evidence>
<reference evidence="4" key="1">
    <citation type="submission" date="2023-01" db="EMBL/GenBank/DDBJ databases">
        <title>Key to firefly adult light organ development and bioluminescence: homeobox transcription factors regulate luciferase expression and transportation to peroxisome.</title>
        <authorList>
            <person name="Fu X."/>
        </authorList>
    </citation>
    <scope>NUCLEOTIDE SEQUENCE [LARGE SCALE GENOMIC DNA]</scope>
</reference>
<keyword evidence="4" id="KW-1185">Reference proteome</keyword>